<dbReference type="Pfam" id="PF07703">
    <property type="entry name" value="A2M_BRD"/>
    <property type="match status" value="1"/>
</dbReference>
<keyword evidence="8" id="KW-1185">Reference proteome</keyword>
<evidence type="ECO:0008006" key="9">
    <source>
        <dbReference type="Google" id="ProtNLM"/>
    </source>
</evidence>
<dbReference type="InterPro" id="IPR032812">
    <property type="entry name" value="SbsA_Ig"/>
</dbReference>
<feature type="region of interest" description="Disordered" evidence="3">
    <location>
        <begin position="215"/>
        <end position="239"/>
    </location>
</feature>
<evidence type="ECO:0000313" key="7">
    <source>
        <dbReference type="EMBL" id="BDE05531.1"/>
    </source>
</evidence>
<evidence type="ECO:0000259" key="5">
    <source>
        <dbReference type="SMART" id="SM01359"/>
    </source>
</evidence>
<dbReference type="SMART" id="SM01359">
    <property type="entry name" value="A2M_N_2"/>
    <property type="match status" value="1"/>
</dbReference>
<accession>A0AAN2C909</accession>
<dbReference type="Gene3D" id="2.60.40.1930">
    <property type="match status" value="1"/>
</dbReference>
<evidence type="ECO:0000256" key="4">
    <source>
        <dbReference type="SAM" id="SignalP"/>
    </source>
</evidence>
<dbReference type="Gene3D" id="1.50.10.20">
    <property type="match status" value="1"/>
</dbReference>
<dbReference type="GO" id="GO:0004866">
    <property type="term" value="F:endopeptidase inhibitor activity"/>
    <property type="evidence" value="ECO:0007669"/>
    <property type="project" value="InterPro"/>
</dbReference>
<dbReference type="InterPro" id="IPR008930">
    <property type="entry name" value="Terpenoid_cyclase/PrenylTrfase"/>
</dbReference>
<dbReference type="Proteomes" id="UP001317532">
    <property type="component" value="Chromosome"/>
</dbReference>
<proteinExistence type="inferred from homology"/>
<keyword evidence="2 4" id="KW-0732">Signal</keyword>
<dbReference type="InterPro" id="IPR002890">
    <property type="entry name" value="MG2"/>
</dbReference>
<dbReference type="Pfam" id="PF13205">
    <property type="entry name" value="Big_5"/>
    <property type="match status" value="1"/>
</dbReference>
<dbReference type="InterPro" id="IPR051802">
    <property type="entry name" value="YfhM-like"/>
</dbReference>
<sequence>MRVVRLAGQKFRRVVNTRHASVLALAAGVLLAAGCARRGPEPAPLAAVSPLPVPSKPPLIAAAQPVGEVDVTAQIRVRFGDDLIPLEQLESPGERAILAHFTIDPPLAGAFRFLTPRMIGFEPDRAWPAATRIRVTIAKGLRTVHGRSLDEDVAWTFQTPAVELSDLPADNASPYTLAPRLHLTSNVALDRASLQAHAVAHPASGSGPDIPLVIPPDTATAAPSATSPSAGAPDEYDPSSQTWRYRLVPSAPLAKGTKYDVVFSSGIAPRDGNVPSATTFTGHLTTYGTLRFQSVQWERPGRFAAGSPLLAFSNPIDPKSISELRLRPAPPAGLTPFAIAGGRVAVNASLLRPATDYTVAIGAGITDTFGQPLDAAQTATFRTGDLAPDVWAPGGVSLFPASKDVRLNVVAVNAPPVVRAAFRALTPPDVVQHPDPYGDPGRDDMLSSSDSWPAFDARAPKNVQRTFDVPLTRKLGAPGGALAYGVTAEFAHSTYLTEGVVQLTDLGVFAQYFPDGGIVRVHRIADGTPVAGAQVAVYPSQAGNETKTAPAACATATTNAAGAATFARGGFAACAARDQGKNDAPSFVTIVRRGGDWTYVRTDASSGAYAGDFWNGWSSATPIARGTIFSDRQLYQPGETAQMTAEGWFLVDGELRRGTAPLYTLTLEAPDGSKTDLGRRSLDAFGVMAFPVALAAHATLGYYSVHATAGNGEQLDGSFRVAEFKPPNFKVDLALDRDVVQRGATVAAAATSTYLFGAPVSGASTKFTVTRAPAPFVPKGRDGFVFGRRWFWPEQQPDAATDVLQSTLAVDAQGKNAVSVPVSGELPYAMTYRVDADTTDASNVDVADSKTFTALPSATLVGIKSDDVGIAGTPLHVGVIASDPGGASISATAVHLELQAADYSSATQIVEGAERSVDAVTYRTVAAADVTTAAAPVDAALTPPKAGTYRLRATVAGNNGEATETDWEIFVAGEGADAWYARDPSVASVKLDKDTYKPGDTVTALVQSPFPSAELHVAVVRHGVLWETTQVTASRVPAVKFTVTSEMLPNVAVEALLVRRGPVPSHVSPAGGNALARVGFASFNVALDAKYLRATVRAGNSVTAPGAAQTVRVHLTDAANRPVAGEATVMVVNDAVLQLTGYRPPDLVKQIYADQPISTRYADNRGALVLATLQRPLQKGWGFGGGLSGEDADPRVRRKFSPLAFFAGALRTDANGDASATFTLPDDLTTWRMIAVTASADGRFGNADATFRTTLPLIANPVLPQFARPGTGDRGDLRIDARFAGPLAFLIGGKAVPATTLQTPLEAITRAYRFSIVATGTGDATVTVNVRGAHAADAFAIPLPVRDADVAEAVAQTGTTLDHASVGLNVASGTPRDSGGLDIVLASSLLPEIDTAAQRALLGDDRLALSSASRLAIAADLVTLAARSGGDATLARRRAAAELTTLASLRRRDGGFAPYWQAEKSDAWDSIGVLSALASARAAKLPVDGALIGGASAYVAAVLNDPPAHVAWCTNASCKAQLRLAALIALADAGDRRSTFLGQIDAEAAHFDFADRARLARVMTGDPGYADRAAALAKAIDDLLTATARGAAVTLPARYAWRDSRVVAQAEALRLELARGADGETINRVTRALLDMRRNGSFGCACENAAALAALVDVSARESRADFTAAAAIGGRTVATERFSGARAAQRSTTVAMRDLPRGRSDVTLTKQGSGTMHYGVTYRYRLAGAAPGRLNGLRVTRIVHPANSATVLASFGLAIPSSPLELAAAQVYDIELQVISDHPVERVLISDPLPAGMQAVDTGFATASTAVQAPQSAWEIGDQQIRSDRIEAYADRLDPGIYRLHYLVRTVTPGTYAWPGADAHLADRPDEFGRSAVSTLTVRTK</sequence>
<protein>
    <recommendedName>
        <fullName evidence="9">Alpha-2-macroglobulin</fullName>
    </recommendedName>
</protein>
<dbReference type="PANTHER" id="PTHR40094">
    <property type="entry name" value="ALPHA-2-MACROGLOBULIN HOMOLOG"/>
    <property type="match status" value="1"/>
</dbReference>
<dbReference type="PROSITE" id="PS51257">
    <property type="entry name" value="PROKAR_LIPOPROTEIN"/>
    <property type="match status" value="1"/>
</dbReference>
<dbReference type="SMART" id="SM01360">
    <property type="entry name" value="A2M"/>
    <property type="match status" value="1"/>
</dbReference>
<feature type="chain" id="PRO_5042924623" description="Alpha-2-macroglobulin" evidence="4">
    <location>
        <begin position="33"/>
        <end position="1886"/>
    </location>
</feature>
<evidence type="ECO:0000256" key="2">
    <source>
        <dbReference type="ARBA" id="ARBA00022729"/>
    </source>
</evidence>
<feature type="domain" description="Alpha-2-macroglobulin bait region" evidence="5">
    <location>
        <begin position="987"/>
        <end position="1139"/>
    </location>
</feature>
<dbReference type="Pfam" id="PF00207">
    <property type="entry name" value="A2M"/>
    <property type="match status" value="1"/>
</dbReference>
<dbReference type="Gene3D" id="2.60.40.3710">
    <property type="match status" value="1"/>
</dbReference>
<dbReference type="PANTHER" id="PTHR40094:SF1">
    <property type="entry name" value="UBIQUITIN DOMAIN-CONTAINING PROTEIN"/>
    <property type="match status" value="1"/>
</dbReference>
<name>A0AAN2C909_UNVUL</name>
<dbReference type="Pfam" id="PF01835">
    <property type="entry name" value="MG2"/>
    <property type="match status" value="1"/>
</dbReference>
<dbReference type="InterPro" id="IPR011625">
    <property type="entry name" value="A2M_N_BRD"/>
</dbReference>
<gene>
    <name evidence="7" type="ORF">WPS_08070</name>
</gene>
<feature type="compositionally biased region" description="Low complexity" evidence="3">
    <location>
        <begin position="215"/>
        <end position="233"/>
    </location>
</feature>
<feature type="domain" description="Alpha-2-macroglobulin" evidence="6">
    <location>
        <begin position="1203"/>
        <end position="1281"/>
    </location>
</feature>
<reference evidence="7 8" key="1">
    <citation type="journal article" date="2022" name="ISME Commun">
        <title>Vulcanimicrobium alpinus gen. nov. sp. nov., the first cultivated representative of the candidate phylum 'Eremiobacterota', is a metabolically versatile aerobic anoxygenic phototroph.</title>
        <authorList>
            <person name="Yabe S."/>
            <person name="Muto K."/>
            <person name="Abe K."/>
            <person name="Yokota A."/>
            <person name="Staudigel H."/>
            <person name="Tebo B.M."/>
        </authorList>
    </citation>
    <scope>NUCLEOTIDE SEQUENCE [LARGE SCALE GENOMIC DNA]</scope>
    <source>
        <strain evidence="7 8">WC8-2</strain>
    </source>
</reference>
<comment type="similarity">
    <text evidence="1">Belongs to the protease inhibitor I39 (alpha-2-macroglobulin) family. Bacterial alpha-2-macroglobulin subfamily.</text>
</comment>
<evidence type="ECO:0000256" key="1">
    <source>
        <dbReference type="ARBA" id="ARBA00010556"/>
    </source>
</evidence>
<evidence type="ECO:0000259" key="6">
    <source>
        <dbReference type="SMART" id="SM01360"/>
    </source>
</evidence>
<organism evidence="7 8">
    <name type="scientific">Vulcanimicrobium alpinum</name>
    <dbReference type="NCBI Taxonomy" id="3016050"/>
    <lineage>
        <taxon>Bacteria</taxon>
        <taxon>Bacillati</taxon>
        <taxon>Vulcanimicrobiota</taxon>
        <taxon>Vulcanimicrobiia</taxon>
        <taxon>Vulcanimicrobiales</taxon>
        <taxon>Vulcanimicrobiaceae</taxon>
        <taxon>Vulcanimicrobium</taxon>
    </lineage>
</organism>
<dbReference type="InterPro" id="IPR041246">
    <property type="entry name" value="Bact_MG10"/>
</dbReference>
<dbReference type="KEGG" id="vab:WPS_08070"/>
<dbReference type="Pfam" id="PF17972">
    <property type="entry name" value="bMG5"/>
    <property type="match status" value="1"/>
</dbReference>
<dbReference type="SUPFAM" id="SSF48239">
    <property type="entry name" value="Terpenoid cyclases/Protein prenyltransferases"/>
    <property type="match status" value="1"/>
</dbReference>
<evidence type="ECO:0000313" key="8">
    <source>
        <dbReference type="Proteomes" id="UP001317532"/>
    </source>
</evidence>
<feature type="signal peptide" evidence="4">
    <location>
        <begin position="1"/>
        <end position="32"/>
    </location>
</feature>
<dbReference type="EMBL" id="AP025523">
    <property type="protein sequence ID" value="BDE05531.1"/>
    <property type="molecule type" value="Genomic_DNA"/>
</dbReference>
<dbReference type="Pfam" id="PF17973">
    <property type="entry name" value="bMG10"/>
    <property type="match status" value="1"/>
</dbReference>
<dbReference type="InterPro" id="IPR001599">
    <property type="entry name" value="Macroglobln_a2"/>
</dbReference>
<dbReference type="InterPro" id="IPR041203">
    <property type="entry name" value="Bact_A2M_MG5"/>
</dbReference>
<evidence type="ECO:0000256" key="3">
    <source>
        <dbReference type="SAM" id="MobiDB-lite"/>
    </source>
</evidence>